<organism evidence="2 3">
    <name type="scientific">Lederbergia citri</name>
    <dbReference type="NCBI Taxonomy" id="2833580"/>
    <lineage>
        <taxon>Bacteria</taxon>
        <taxon>Bacillati</taxon>
        <taxon>Bacillota</taxon>
        <taxon>Bacilli</taxon>
        <taxon>Bacillales</taxon>
        <taxon>Bacillaceae</taxon>
        <taxon>Lederbergia</taxon>
    </lineage>
</organism>
<dbReference type="RefSeq" id="WP_213125971.1">
    <property type="nucleotide sequence ID" value="NZ_JAGYPG010000003.1"/>
</dbReference>
<dbReference type="EMBL" id="JAGYPG010000003">
    <property type="protein sequence ID" value="MBS4196753.1"/>
    <property type="molecule type" value="Genomic_DNA"/>
</dbReference>
<gene>
    <name evidence="2" type="ORF">KHA97_17015</name>
</gene>
<dbReference type="Proteomes" id="UP000681414">
    <property type="component" value="Unassembled WGS sequence"/>
</dbReference>
<feature type="transmembrane region" description="Helical" evidence="1">
    <location>
        <begin position="6"/>
        <end position="27"/>
    </location>
</feature>
<feature type="transmembrane region" description="Helical" evidence="1">
    <location>
        <begin position="86"/>
        <end position="102"/>
    </location>
</feature>
<dbReference type="InterPro" id="IPR017259">
    <property type="entry name" value="UCP037672"/>
</dbReference>
<evidence type="ECO:0000313" key="3">
    <source>
        <dbReference type="Proteomes" id="UP000681414"/>
    </source>
</evidence>
<proteinExistence type="predicted"/>
<dbReference type="AlphaFoldDB" id="A0A942TGZ8"/>
<comment type="caution">
    <text evidence="2">The sequence shown here is derived from an EMBL/GenBank/DDBJ whole genome shotgun (WGS) entry which is preliminary data.</text>
</comment>
<keyword evidence="1" id="KW-0472">Membrane</keyword>
<evidence type="ECO:0000256" key="1">
    <source>
        <dbReference type="SAM" id="Phobius"/>
    </source>
</evidence>
<evidence type="ECO:0000313" key="2">
    <source>
        <dbReference type="EMBL" id="MBS4196753.1"/>
    </source>
</evidence>
<keyword evidence="1" id="KW-1133">Transmembrane helix</keyword>
<accession>A0A942TGZ8</accession>
<protein>
    <submittedName>
        <fullName evidence="2">DUF3784 domain-containing protein</fullName>
    </submittedName>
</protein>
<sequence>MSTGTIIFIIAMGWALIVHGGLTYLIVKKKEYSLISGFLNRPKEEQEYLIQNGYIEAVGKILKVSFYLFATTFLVGLLPIPYGFEIGIVLFLIVLLGGLIWLQKYEIPQKRKKMYWITSSIMAVTVALVGGLTIAGLVDNEVTVSHEAFKISGMYGVEWPIEEIKSVELLDTLPEVITKTNGYASSGQLKGHFQLEEPYGSGLLFVNKKNPPYLYVETNKDFLILNRKNIEDTRTIYESLLKVWESKN</sequence>
<reference evidence="2 3" key="1">
    <citation type="submission" date="2021-05" db="EMBL/GenBank/DDBJ databases">
        <title>Novel Bacillus species.</title>
        <authorList>
            <person name="Liu G."/>
        </authorList>
    </citation>
    <scope>NUCLEOTIDE SEQUENCE [LARGE SCALE GENOMIC DNA]</scope>
    <source>
        <strain evidence="3">FJAT-49780</strain>
    </source>
</reference>
<keyword evidence="1" id="KW-0812">Transmembrane</keyword>
<keyword evidence="3" id="KW-1185">Reference proteome</keyword>
<dbReference type="Pfam" id="PF12650">
    <property type="entry name" value="DUF3784"/>
    <property type="match status" value="1"/>
</dbReference>
<name>A0A942TGZ8_9BACI</name>
<feature type="transmembrane region" description="Helical" evidence="1">
    <location>
        <begin position="114"/>
        <end position="138"/>
    </location>
</feature>